<reference evidence="5" key="1">
    <citation type="submission" date="2021-01" db="UniProtKB">
        <authorList>
            <consortium name="EnsemblMetazoa"/>
        </authorList>
    </citation>
    <scope>IDENTIFICATION</scope>
</reference>
<dbReference type="Proteomes" id="UP000594262">
    <property type="component" value="Unplaced"/>
</dbReference>
<keyword evidence="6" id="KW-1185">Reference proteome</keyword>
<proteinExistence type="predicted"/>
<dbReference type="InterPro" id="IPR002350">
    <property type="entry name" value="Kazal_dom"/>
</dbReference>
<sequence length="338" mass="38408">MHASLVFIVALLDMVIAKECKDRLSAYRCTLFANHGVCTNKRQLAEIYCQKHCGFCGEKCHSMRYGCCNDGKTPAKGPHFYGCKESCVDTGRPYFCQSIVRIGFCGRPDFQKYSDMCLNSCKLCRPCRDVNTRKCKRFARSGKCEKNKAKTYNQCRKSCNVCGKKDPCQGFKCTNANTKCRVDHLGVPYCGCRAHCDPDDHYTGTVCGRDGKEYKNRCRLFHANCDSAYPVTVRNYGRCQRQKRRSGFLGNSLLGNSIDNNSIYPLRRSLGCENSVFGCCIDGRSHAKGPNLKGCHKRKCKDKSKHLCRRFKPDCNSPNTWNKSLMRMRCPKTCYYCS</sequence>
<accession>A0A7M5WVM8</accession>
<dbReference type="Gene3D" id="3.30.60.30">
    <property type="match status" value="1"/>
</dbReference>
<dbReference type="Gene3D" id="1.10.10.1940">
    <property type="match status" value="1"/>
</dbReference>
<feature type="domain" description="ShKT" evidence="4">
    <location>
        <begin position="127"/>
        <end position="162"/>
    </location>
</feature>
<protein>
    <submittedName>
        <fullName evidence="5">Uncharacterized protein</fullName>
    </submittedName>
</protein>
<dbReference type="GeneID" id="136821782"/>
<dbReference type="EnsemblMetazoa" id="CLYHEMT013834.1">
    <property type="protein sequence ID" value="CLYHEMP013834.1"/>
    <property type="gene ID" value="CLYHEMG013834"/>
</dbReference>
<organism evidence="5 6">
    <name type="scientific">Clytia hemisphaerica</name>
    <dbReference type="NCBI Taxonomy" id="252671"/>
    <lineage>
        <taxon>Eukaryota</taxon>
        <taxon>Metazoa</taxon>
        <taxon>Cnidaria</taxon>
        <taxon>Hydrozoa</taxon>
        <taxon>Hydroidolina</taxon>
        <taxon>Leptothecata</taxon>
        <taxon>Obeliida</taxon>
        <taxon>Clytiidae</taxon>
        <taxon>Clytia</taxon>
    </lineage>
</organism>
<dbReference type="AlphaFoldDB" id="A0A7M5WVM8"/>
<evidence type="ECO:0000259" key="3">
    <source>
        <dbReference type="PROSITE" id="PS51465"/>
    </source>
</evidence>
<feature type="domain" description="Kazal-like" evidence="3">
    <location>
        <begin position="191"/>
        <end position="241"/>
    </location>
</feature>
<dbReference type="InterPro" id="IPR003582">
    <property type="entry name" value="ShKT_dom"/>
</dbReference>
<dbReference type="PROSITE" id="PS51465">
    <property type="entry name" value="KAZAL_2"/>
    <property type="match status" value="1"/>
</dbReference>
<evidence type="ECO:0000259" key="4">
    <source>
        <dbReference type="PROSITE" id="PS51670"/>
    </source>
</evidence>
<evidence type="ECO:0000256" key="2">
    <source>
        <dbReference type="SAM" id="SignalP"/>
    </source>
</evidence>
<dbReference type="SMART" id="SM00254">
    <property type="entry name" value="ShKT"/>
    <property type="match status" value="4"/>
</dbReference>
<dbReference type="PROSITE" id="PS51670">
    <property type="entry name" value="SHKT"/>
    <property type="match status" value="1"/>
</dbReference>
<dbReference type="RefSeq" id="XP_066934096.1">
    <property type="nucleotide sequence ID" value="XM_067077995.1"/>
</dbReference>
<evidence type="ECO:0000313" key="5">
    <source>
        <dbReference type="EnsemblMetazoa" id="CLYHEMP013834.1"/>
    </source>
</evidence>
<feature type="chain" id="PRO_5029843161" evidence="2">
    <location>
        <begin position="18"/>
        <end position="338"/>
    </location>
</feature>
<evidence type="ECO:0000313" key="6">
    <source>
        <dbReference type="Proteomes" id="UP000594262"/>
    </source>
</evidence>
<dbReference type="Pfam" id="PF01549">
    <property type="entry name" value="ShK"/>
    <property type="match status" value="3"/>
</dbReference>
<feature type="signal peptide" evidence="2">
    <location>
        <begin position="1"/>
        <end position="17"/>
    </location>
</feature>
<dbReference type="OrthoDB" id="88467at2759"/>
<keyword evidence="2" id="KW-0732">Signal</keyword>
<comment type="caution">
    <text evidence="1">Lacks conserved residue(s) required for the propagation of feature annotation.</text>
</comment>
<dbReference type="SUPFAM" id="SSF100895">
    <property type="entry name" value="Kazal-type serine protease inhibitors"/>
    <property type="match status" value="1"/>
</dbReference>
<evidence type="ECO:0000256" key="1">
    <source>
        <dbReference type="PROSITE-ProRule" id="PRU01005"/>
    </source>
</evidence>
<dbReference type="InterPro" id="IPR036058">
    <property type="entry name" value="Kazal_dom_sf"/>
</dbReference>
<name>A0A7M5WVM8_9CNID</name>